<evidence type="ECO:0000313" key="4">
    <source>
        <dbReference type="Proteomes" id="UP001271263"/>
    </source>
</evidence>
<accession>A0AAW8NWC2</accession>
<proteinExistence type="predicted"/>
<organism evidence="1 3">
    <name type="scientific">Shewanella fidelis</name>
    <dbReference type="NCBI Taxonomy" id="173509"/>
    <lineage>
        <taxon>Bacteria</taxon>
        <taxon>Pseudomonadati</taxon>
        <taxon>Pseudomonadota</taxon>
        <taxon>Gammaproteobacteria</taxon>
        <taxon>Alteromonadales</taxon>
        <taxon>Shewanellaceae</taxon>
        <taxon>Shewanella</taxon>
    </lineage>
</organism>
<gene>
    <name evidence="1" type="ORF">OS133_21685</name>
    <name evidence="2" type="ORF">OS134_21200</name>
</gene>
<dbReference type="Proteomes" id="UP001271263">
    <property type="component" value="Unassembled WGS sequence"/>
</dbReference>
<reference evidence="2 4" key="1">
    <citation type="journal article" date="2022" name="bioRxiv">
        <title>Prophages regulate Shewanella fidelis 3313 motility and biofilm formation: implications for gut colonization dynamics in Ciona robusta.</title>
        <authorList>
            <person name="Natarajan O."/>
            <person name="Gibboney S.L."/>
            <person name="Young M.N."/>
            <person name="Lim S.J."/>
            <person name="Pluta N."/>
            <person name="Atkinson C.G."/>
            <person name="Leigh B.A."/>
            <person name="Liberti A."/>
            <person name="Kees E.D."/>
            <person name="Breitbart M."/>
            <person name="Gralnick J.A."/>
            <person name="Dishaw L.J."/>
        </authorList>
    </citation>
    <scope>NUCLEOTIDE SEQUENCE [LARGE SCALE GENOMIC DNA]</scope>
    <source>
        <strain evidence="2 4">JG4066</strain>
    </source>
</reference>
<evidence type="ECO:0000313" key="1">
    <source>
        <dbReference type="EMBL" id="MDR8526219.1"/>
    </source>
</evidence>
<dbReference type="AlphaFoldDB" id="A0AAW8NWC2"/>
<name>A0AAW8NWC2_9GAMM</name>
<dbReference type="RefSeq" id="WP_310656077.1">
    <property type="nucleotide sequence ID" value="NZ_JAPMLA010000022.1"/>
</dbReference>
<dbReference type="EMBL" id="JAPMLE010000003">
    <property type="protein sequence ID" value="MDR8526219.1"/>
    <property type="molecule type" value="Genomic_DNA"/>
</dbReference>
<evidence type="ECO:0000313" key="3">
    <source>
        <dbReference type="Proteomes" id="UP001259340"/>
    </source>
</evidence>
<dbReference type="Proteomes" id="UP001259340">
    <property type="component" value="Unassembled WGS sequence"/>
</dbReference>
<comment type="caution">
    <text evidence="1">The sequence shown here is derived from an EMBL/GenBank/DDBJ whole genome shotgun (WGS) entry which is preliminary data.</text>
</comment>
<evidence type="ECO:0000313" key="2">
    <source>
        <dbReference type="EMBL" id="MDW4826588.1"/>
    </source>
</evidence>
<protein>
    <submittedName>
        <fullName evidence="1">Uncharacterized protein</fullName>
    </submittedName>
</protein>
<reference evidence="1" key="2">
    <citation type="submission" date="2022-11" db="EMBL/GenBank/DDBJ databases">
        <title>Prophages regulate Shewanella fidelis motility and biofilm formation: implications for gut colonization dynamics in Ciona robusta.</title>
        <authorList>
            <person name="Natarajan O."/>
            <person name="Gibboney S.L."/>
            <person name="Young M.N."/>
            <person name="Lim S.J."/>
            <person name="Pluta N."/>
            <person name="Atkinson C.G.F."/>
            <person name="Leigh B.A."/>
            <person name="Liberti A."/>
            <person name="Kees E."/>
            <person name="Breitbart M."/>
            <person name="Gralnick J."/>
            <person name="Dishaw L.J."/>
        </authorList>
    </citation>
    <scope>NUCLEOTIDE SEQUENCE</scope>
    <source>
        <strain evidence="1">3313</strain>
    </source>
</reference>
<dbReference type="EMBL" id="JAPMLD010000021">
    <property type="protein sequence ID" value="MDW4826588.1"/>
    <property type="molecule type" value="Genomic_DNA"/>
</dbReference>
<keyword evidence="4" id="KW-1185">Reference proteome</keyword>
<sequence>MPFNYAIKDQLLQQIQAKIDGQRVPIIEIGSLTEKQHEDINKFRIENGIPPLIDPSILYMGRHHVESRNGRDGYNAEDILTQIIYALDESSIIPKSSRQTLIRSIKPRDDGYGNKVTDTGVLELTSRKPKAELYSVIPKGDTVKPIDLKQKKAS</sequence>